<dbReference type="Gene3D" id="1.10.274.30">
    <property type="entry name" value="MRG domain"/>
    <property type="match status" value="1"/>
</dbReference>
<dbReference type="RefSeq" id="XP_065667487.1">
    <property type="nucleotide sequence ID" value="XM_065811415.1"/>
</dbReference>
<keyword evidence="5" id="KW-0539">Nucleus</keyword>
<dbReference type="InterPro" id="IPR038217">
    <property type="entry name" value="MRG_C_sf"/>
</dbReference>
<evidence type="ECO:0000256" key="5">
    <source>
        <dbReference type="ARBA" id="ARBA00023242"/>
    </source>
</evidence>
<dbReference type="PANTHER" id="PTHR10880:SF48">
    <property type="entry name" value="MORTALITY FACTOR 4 LIKE 2"/>
    <property type="match status" value="1"/>
</dbReference>
<dbReference type="Pfam" id="PF22732">
    <property type="entry name" value="MSL3_chromo-like"/>
    <property type="match status" value="1"/>
</dbReference>
<feature type="compositionally biased region" description="Basic and acidic residues" evidence="6">
    <location>
        <begin position="89"/>
        <end position="98"/>
    </location>
</feature>
<reference evidence="9" key="1">
    <citation type="submission" date="2025-08" db="UniProtKB">
        <authorList>
            <consortium name="RefSeq"/>
        </authorList>
    </citation>
    <scope>IDENTIFICATION</scope>
</reference>
<evidence type="ECO:0000256" key="2">
    <source>
        <dbReference type="ARBA" id="ARBA00022853"/>
    </source>
</evidence>
<evidence type="ECO:0000259" key="7">
    <source>
        <dbReference type="SMART" id="SM00298"/>
    </source>
</evidence>
<evidence type="ECO:0000313" key="8">
    <source>
        <dbReference type="Proteomes" id="UP001652625"/>
    </source>
</evidence>
<evidence type="ECO:0000256" key="1">
    <source>
        <dbReference type="ARBA" id="ARBA00004123"/>
    </source>
</evidence>
<proteinExistence type="predicted"/>
<name>A0ABM4CZY6_HYDVU</name>
<evidence type="ECO:0000313" key="9">
    <source>
        <dbReference type="RefSeq" id="XP_065667487.1"/>
    </source>
</evidence>
<dbReference type="InterPro" id="IPR053820">
    <property type="entry name" value="MSL3_chromo-like"/>
</dbReference>
<keyword evidence="4" id="KW-0804">Transcription</keyword>
<dbReference type="PIRSF" id="PIRSF038133">
    <property type="entry name" value="HAT_Nua4_EAF3/MRG15"/>
    <property type="match status" value="1"/>
</dbReference>
<feature type="domain" description="Chromo" evidence="7">
    <location>
        <begin position="24"/>
        <end position="80"/>
    </location>
</feature>
<sequence length="294" mass="34533">MAPANEKKKFVDGEKVLCYHGPLLYEAKIVKTRTKDRVTKYLIHYAGWNVKWDEWAAESRVMKYNEEGLKKQKELKHHHSNAKKSKNKNAKDEKKDEGTSTQSKKRKGRGVNAESEPSYVQKLDVKVIVPQDLRRYLLDDCDFVTRQRQLVPLPKPPGFSVKDITEKYLKYKVETTNDLKNYSSLVEVCNGLCEYFDVMIGSQLLYKFERTQYSDLLKEYPNKPLSELYGCEHFLRLCIMLGNVLSYSCLDESSMEFVVMHIHDFLDFMMRNSEDFFVAEYENSTPDYQRRCAF</sequence>
<dbReference type="PANTHER" id="PTHR10880">
    <property type="entry name" value="MORTALITY FACTOR 4-LIKE PROTEIN"/>
    <property type="match status" value="1"/>
</dbReference>
<keyword evidence="8" id="KW-1185">Reference proteome</keyword>
<keyword evidence="2" id="KW-0156">Chromatin regulator</keyword>
<dbReference type="GeneID" id="100197355"/>
<dbReference type="InterPro" id="IPR008676">
    <property type="entry name" value="MRG"/>
</dbReference>
<dbReference type="InterPro" id="IPR000953">
    <property type="entry name" value="Chromo/chromo_shadow_dom"/>
</dbReference>
<dbReference type="Gene3D" id="2.30.30.140">
    <property type="match status" value="1"/>
</dbReference>
<accession>A0ABM4CZY6</accession>
<dbReference type="InterPro" id="IPR026541">
    <property type="entry name" value="MRG_dom"/>
</dbReference>
<gene>
    <name evidence="9" type="primary">LOC100197355</name>
</gene>
<evidence type="ECO:0000256" key="4">
    <source>
        <dbReference type="ARBA" id="ARBA00023163"/>
    </source>
</evidence>
<feature type="compositionally biased region" description="Basic residues" evidence="6">
    <location>
        <begin position="73"/>
        <end position="88"/>
    </location>
</feature>
<protein>
    <submittedName>
        <fullName evidence="9">Mortality factor 4-like protein 1</fullName>
    </submittedName>
</protein>
<evidence type="ECO:0000256" key="3">
    <source>
        <dbReference type="ARBA" id="ARBA00023015"/>
    </source>
</evidence>
<comment type="subcellular location">
    <subcellularLocation>
        <location evidence="1">Nucleus</location>
    </subcellularLocation>
</comment>
<dbReference type="Proteomes" id="UP001652625">
    <property type="component" value="Chromosome 12"/>
</dbReference>
<feature type="region of interest" description="Disordered" evidence="6">
    <location>
        <begin position="72"/>
        <end position="115"/>
    </location>
</feature>
<dbReference type="PROSITE" id="PS51640">
    <property type="entry name" value="MRG"/>
    <property type="match status" value="1"/>
</dbReference>
<organism evidence="8 9">
    <name type="scientific">Hydra vulgaris</name>
    <name type="common">Hydra</name>
    <name type="synonym">Hydra attenuata</name>
    <dbReference type="NCBI Taxonomy" id="6087"/>
    <lineage>
        <taxon>Eukaryota</taxon>
        <taxon>Metazoa</taxon>
        <taxon>Cnidaria</taxon>
        <taxon>Hydrozoa</taxon>
        <taxon>Hydroidolina</taxon>
        <taxon>Anthoathecata</taxon>
        <taxon>Aplanulata</taxon>
        <taxon>Hydridae</taxon>
        <taxon>Hydra</taxon>
    </lineage>
</organism>
<dbReference type="CDD" id="cd18983">
    <property type="entry name" value="CBD_MSL3_like"/>
    <property type="match status" value="1"/>
</dbReference>
<dbReference type="SUPFAM" id="SSF54160">
    <property type="entry name" value="Chromo domain-like"/>
    <property type="match status" value="1"/>
</dbReference>
<dbReference type="SMART" id="SM00298">
    <property type="entry name" value="CHROMO"/>
    <property type="match status" value="1"/>
</dbReference>
<dbReference type="Pfam" id="PF05712">
    <property type="entry name" value="MRG"/>
    <property type="match status" value="1"/>
</dbReference>
<evidence type="ECO:0000256" key="6">
    <source>
        <dbReference type="SAM" id="MobiDB-lite"/>
    </source>
</evidence>
<keyword evidence="3" id="KW-0805">Transcription regulation</keyword>
<dbReference type="InterPro" id="IPR016197">
    <property type="entry name" value="Chromo-like_dom_sf"/>
</dbReference>